<proteinExistence type="predicted"/>
<keyword evidence="3" id="KW-1185">Reference proteome</keyword>
<sequence length="659" mass="72135">MRIIAKFRMIQNCNNYNNKSRSNNNNNYNNKNGSSSCNNNIINNNNNNNNNNNSKNSSSSSSNNNKATATTAAATTTAKAAAAAATITTTAAATTTTTAAATTPTSATVTTTKTAASTTTATTAPASTAAAAAATTSTKITTTTATLATTTKITTTTATLATATTAPASTAAAATSKTTTTTTAAAITTRQQLGRNGRENDERMTKMMFPRERRQFSVPQVACYRFRWPPPTLLTRGCMPGIAPEEDPTTIKPYKKVPFSSPLPVLQGVRSLNYSHFQGIGQMRLLDGFRKARARLLFHAPVVLVKEEEKNLKLFQKLHLELTCPIRIRIGLSRCASIERGPSKDFYKYLSIDSKPTMFQGQIHVRPWTYRWDAKGRPPAARRAVIQMLIKLTKNPNGIAHVPSAIDYQSHQCLHDDHASLHNSRSTRTKRLGVTKWGPPYVSKLPTTLANTCLLSRNPVVPHILKDVRAKKNAGISKIKTKHHTAPGLDAKIKLQVADSGLEVSGLPVSRNSRVQDFRSSGLPLFRNSSLQNFKRSGLPVFNTFDLQDFWSSAIPVLGTFDLQDFWSSECLAFRISSLQNFQFSELPAFRTASLPVLPAFRTLRVQGFRSSRLLIFGTSSDRASRVQDFKSSALSVLRTFDLQDFRFLGLLVFRTSGL</sequence>
<accession>A0A6H5GVR6</accession>
<dbReference type="Proteomes" id="UP000479000">
    <property type="component" value="Unassembled WGS sequence"/>
</dbReference>
<dbReference type="AlphaFoldDB" id="A0A6H5GVR6"/>
<dbReference type="PANTHER" id="PTHR20916:SF18">
    <property type="entry name" value="IPT_TIG DOMAIN-CONTAINING PROTEIN"/>
    <property type="match status" value="1"/>
</dbReference>
<dbReference type="PANTHER" id="PTHR20916">
    <property type="entry name" value="CYSTEINE AND GLYCINE-RICH PROTEIN 2 BINDING PROTEIN"/>
    <property type="match status" value="1"/>
</dbReference>
<name>A0A6H5GVR6_9HEMI</name>
<evidence type="ECO:0000256" key="1">
    <source>
        <dbReference type="SAM" id="MobiDB-lite"/>
    </source>
</evidence>
<evidence type="ECO:0000313" key="3">
    <source>
        <dbReference type="Proteomes" id="UP000479000"/>
    </source>
</evidence>
<reference evidence="2 3" key="1">
    <citation type="submission" date="2020-02" db="EMBL/GenBank/DDBJ databases">
        <authorList>
            <person name="Ferguson B K."/>
        </authorList>
    </citation>
    <scope>NUCLEOTIDE SEQUENCE [LARGE SCALE GENOMIC DNA]</scope>
</reference>
<protein>
    <submittedName>
        <fullName evidence="2">Uncharacterized protein</fullName>
    </submittedName>
</protein>
<gene>
    <name evidence="2" type="ORF">NTEN_LOCUS12860</name>
</gene>
<organism evidence="2 3">
    <name type="scientific">Nesidiocoris tenuis</name>
    <dbReference type="NCBI Taxonomy" id="355587"/>
    <lineage>
        <taxon>Eukaryota</taxon>
        <taxon>Metazoa</taxon>
        <taxon>Ecdysozoa</taxon>
        <taxon>Arthropoda</taxon>
        <taxon>Hexapoda</taxon>
        <taxon>Insecta</taxon>
        <taxon>Pterygota</taxon>
        <taxon>Neoptera</taxon>
        <taxon>Paraneoptera</taxon>
        <taxon>Hemiptera</taxon>
        <taxon>Heteroptera</taxon>
        <taxon>Panheteroptera</taxon>
        <taxon>Cimicomorpha</taxon>
        <taxon>Miridae</taxon>
        <taxon>Dicyphina</taxon>
        <taxon>Nesidiocoris</taxon>
    </lineage>
</organism>
<feature type="region of interest" description="Disordered" evidence="1">
    <location>
        <begin position="95"/>
        <end position="125"/>
    </location>
</feature>
<dbReference type="EMBL" id="CADCXU010019148">
    <property type="protein sequence ID" value="CAB0007588.1"/>
    <property type="molecule type" value="Genomic_DNA"/>
</dbReference>
<evidence type="ECO:0000313" key="2">
    <source>
        <dbReference type="EMBL" id="CAB0007588.1"/>
    </source>
</evidence>
<feature type="region of interest" description="Disordered" evidence="1">
    <location>
        <begin position="16"/>
        <end position="69"/>
    </location>
</feature>